<dbReference type="PANTHER" id="PTHR46868:SF8">
    <property type="entry name" value="FLZ-TYPE DOMAIN-CONTAINING PROTEIN"/>
    <property type="match status" value="1"/>
</dbReference>
<evidence type="ECO:0000259" key="5">
    <source>
        <dbReference type="PROSITE" id="PS51795"/>
    </source>
</evidence>
<accession>A0A8S9RDP6</accession>
<dbReference type="InterPro" id="IPR007650">
    <property type="entry name" value="Zf-FLZ_dom"/>
</dbReference>
<dbReference type="EMBL" id="QGKX02000095">
    <property type="protein sequence ID" value="KAF3571003.1"/>
    <property type="molecule type" value="Genomic_DNA"/>
</dbReference>
<organism evidence="6 7">
    <name type="scientific">Brassica cretica</name>
    <name type="common">Mustard</name>
    <dbReference type="NCBI Taxonomy" id="69181"/>
    <lineage>
        <taxon>Eukaryota</taxon>
        <taxon>Viridiplantae</taxon>
        <taxon>Streptophyta</taxon>
        <taxon>Embryophyta</taxon>
        <taxon>Tracheophyta</taxon>
        <taxon>Spermatophyta</taxon>
        <taxon>Magnoliopsida</taxon>
        <taxon>eudicotyledons</taxon>
        <taxon>Gunneridae</taxon>
        <taxon>Pentapetalae</taxon>
        <taxon>rosids</taxon>
        <taxon>malvids</taxon>
        <taxon>Brassicales</taxon>
        <taxon>Brassicaceae</taxon>
        <taxon>Brassiceae</taxon>
        <taxon>Brassica</taxon>
    </lineage>
</organism>
<evidence type="ECO:0000313" key="7">
    <source>
        <dbReference type="Proteomes" id="UP000712600"/>
    </source>
</evidence>
<dbReference type="PANTHER" id="PTHR46868">
    <property type="entry name" value="FCS-LIKE ZINC FINGER 11"/>
    <property type="match status" value="1"/>
</dbReference>
<evidence type="ECO:0000256" key="3">
    <source>
        <dbReference type="ARBA" id="ARBA00022771"/>
    </source>
</evidence>
<evidence type="ECO:0000256" key="4">
    <source>
        <dbReference type="PROSITE-ProRule" id="PRU01131"/>
    </source>
</evidence>
<comment type="similarity">
    <text evidence="1">Belongs to the FLZ family.</text>
</comment>
<dbReference type="InterPro" id="IPR044585">
    <property type="entry name" value="FLZ10/11"/>
</dbReference>
<gene>
    <name evidence="6" type="ORF">F2Q69_00062600</name>
</gene>
<dbReference type="Proteomes" id="UP000712600">
    <property type="component" value="Unassembled WGS sequence"/>
</dbReference>
<evidence type="ECO:0000256" key="2">
    <source>
        <dbReference type="ARBA" id="ARBA00022723"/>
    </source>
</evidence>
<evidence type="ECO:0000256" key="1">
    <source>
        <dbReference type="ARBA" id="ARBA00009374"/>
    </source>
</evidence>
<reference evidence="6" key="1">
    <citation type="submission" date="2019-12" db="EMBL/GenBank/DDBJ databases">
        <title>Genome sequencing and annotation of Brassica cretica.</title>
        <authorList>
            <person name="Studholme D.J."/>
            <person name="Sarris P."/>
        </authorList>
    </citation>
    <scope>NUCLEOTIDE SEQUENCE</scope>
    <source>
        <strain evidence="6">PFS-109/04</strain>
        <tissue evidence="6">Leaf</tissue>
    </source>
</reference>
<name>A0A8S9RDP6_BRACR</name>
<keyword evidence="2" id="KW-0479">Metal-binding</keyword>
<feature type="zinc finger region" description="FLZ-type" evidence="4">
    <location>
        <begin position="54"/>
        <end position="95"/>
    </location>
</feature>
<protein>
    <recommendedName>
        <fullName evidence="5">FLZ-type domain-containing protein</fullName>
    </recommendedName>
</protein>
<dbReference type="PROSITE" id="PS51795">
    <property type="entry name" value="ZF_FLZ"/>
    <property type="match status" value="1"/>
</dbReference>
<sequence>MEMSEDYTCITTHGPNPKTTHIYGDQVLECHKNGDDNKDKSIETELDSMFPLDNFLSVCNLCNKKLVLGKDIYMYRCVFRFQILFNSHTKETKVR</sequence>
<keyword evidence="3" id="KW-0863">Zinc-finger</keyword>
<dbReference type="GO" id="GO:0008270">
    <property type="term" value="F:zinc ion binding"/>
    <property type="evidence" value="ECO:0007669"/>
    <property type="project" value="UniProtKB-KW"/>
</dbReference>
<evidence type="ECO:0000313" key="6">
    <source>
        <dbReference type="EMBL" id="KAF3571003.1"/>
    </source>
</evidence>
<keyword evidence="3" id="KW-0862">Zinc</keyword>
<dbReference type="OrthoDB" id="685855at2759"/>
<comment type="caution">
    <text evidence="6">The sequence shown here is derived from an EMBL/GenBank/DDBJ whole genome shotgun (WGS) entry which is preliminary data.</text>
</comment>
<dbReference type="AlphaFoldDB" id="A0A8S9RDP6"/>
<proteinExistence type="inferred from homology"/>
<dbReference type="Pfam" id="PF04570">
    <property type="entry name" value="zf-FLZ"/>
    <property type="match status" value="1"/>
</dbReference>
<feature type="domain" description="FLZ-type" evidence="5">
    <location>
        <begin position="54"/>
        <end position="95"/>
    </location>
</feature>